<evidence type="ECO:0000256" key="6">
    <source>
        <dbReference type="ARBA" id="ARBA00022801"/>
    </source>
</evidence>
<feature type="domain" description="Fibronectin type-III" evidence="17">
    <location>
        <begin position="646"/>
        <end position="736"/>
    </location>
</feature>
<feature type="domain" description="Fibronectin type-III" evidence="17">
    <location>
        <begin position="1001"/>
        <end position="1087"/>
    </location>
</feature>
<keyword evidence="5" id="KW-0677">Repeat</keyword>
<evidence type="ECO:0000256" key="2">
    <source>
        <dbReference type="ARBA" id="ARBA00013064"/>
    </source>
</evidence>
<dbReference type="InterPro" id="IPR003595">
    <property type="entry name" value="Tyr_Pase_cat"/>
</dbReference>
<dbReference type="SMART" id="SM00194">
    <property type="entry name" value="PTPc"/>
    <property type="match status" value="1"/>
</dbReference>
<feature type="domain" description="Tyrosine specific protein phosphatases" evidence="16">
    <location>
        <begin position="1626"/>
        <end position="1699"/>
    </location>
</feature>
<dbReference type="GO" id="GO:0043235">
    <property type="term" value="C:receptor complex"/>
    <property type="evidence" value="ECO:0007669"/>
    <property type="project" value="TreeGrafter"/>
</dbReference>
<evidence type="ECO:0000256" key="3">
    <source>
        <dbReference type="ARBA" id="ARBA00022692"/>
    </source>
</evidence>
<keyword evidence="8 13" id="KW-1133">Transmembrane helix</keyword>
<sequence length="1742" mass="192263">MLKCNIFCLTLCVASGILLCVAAAEDQKCSINVTEANTSMESITLRLTTAGQECNFTVLSVDSSFVVTHCVKELEENSTFQCQVVSLEPGTSYILEISSTTDQQRANVTLQTSPSTVRGLQVSETSDSLGVSWQPGPGRTERFRLLLTDRVGVVKNLTLESTAKDYTVTDLVPGRVYNITMVTEAGGRQSTTSRQIQTVPYAVSNLKLENNNTQDSLRASWSQPQGDVDSIVVTLSSSGTSPLEKTLSSDTTKALFHQLTPGRTYQVSVATKSGELSNQSTASANTVPGKVSQLSMVALDDSNSLKVMWAPPGGDWDKYRVLLLNGTQTLDNRTVEKGVVEYTFSGLGLVPGRTYRAGVMVESTREQGTVEYCHRGIAPKPVSELHIRHADETSLSALWSHAPNSARDGYAVELRHGNATVATRGLTRDMRECTFNVLMPGRVFTITVTTKSGELNSSVSVLGRTVPMEVRRVHLSNQGHVDSLQASWELPPGDLDYCSLELLHNNRAVQNHTVPANTTSLQLRDLRPGASYRLVVSTVSGGMVSKQAVAEGRTVPAAVREVTISNNGRPDFLGVSWQPAFGDVDSYLVLLKDRDRTVHNLVVSKASPECVFNSLKPGRLYTVSIATRSGSFQNNTVVTARTQPSSVQNPNAIHSARDDFLKVYWRHASGDLDRYEVVIKYNNTVVQNQTLARSQNDCVFSSLVPGRLYTVTVSTWSGEYQSTVSTDGRTFPSAVRSLALGDSGTGDLVVTWSPALGDVDHYEVQILFNDTRVYPPVTLGNEARDHRLASLTPGRLYKIVVSTFSGPNQRPQFIEGRTVPSQVRNLHARPGDQAASLRVFWTPGDGDVDMYTVSLSQGGHLLETRPVPKHVTELDFQGLVPGQLYGVEVQSLSGILVNHSTTTGRTVPSTVTALQADSDHTTHSLTVTWETPVGVYEGYKIQLLDDGRDLVSNISMPQGSTRHLFDQLTPGKWYRVRVVSVSGGIYGKEAVAEGQTRPAAVNGLTVMTANTSGLSFIWRPSEGYVDGYDLFLYNVDETLRGRQTVEAGTKTCTFSGLVPGTLYKMEVVSRSRGMSSDSSILARTVPAPVRSLHVQGGKRTDRLSISWLPGAGEWSGYQVVLYGGLEGSTTTLAAQELGMEQREHLFQGLVPGRVYRAEVVTHSGELTNTASAKGRTAPEPPSMVSFRDISANSSVELTWDGPASGDYDTFDLQWAPRDSLSITAPQPTSRILDGMFPGRLYNFTIRTVSGGGAKGGPIANSQPIQRSLRTNPSRLRNMHCFPQSSSSISCSWTFPDSHWDSYTVEVRQQDSWELVYALRLARDSTLLSLENLQPYRRYNVAVRVASAGLSSPAVEENVVTMIDQPLSGVIEGISAGMFLIGMLIAVISLLVYRQRVRKVAVQESPVVRMSMWKQGPTSGMYVGVRSPVKAAHFESHLTKLQADSNYLLSEEFEDLKDVGRNQPLDAARLPENRGKNRYNNILPYDSTRVKLSYLEDDPCSDFINASYIPGNNFRREYIATQGPLPGTKDDFWRMVWEHNVYNVVMVTQCVEKGRVKCDHYWPADREPLYYGDLVVQMLSESVLAEWTIREFKISSEGRPSFPRVVRHFHYTVWPDHGVPETTQSLIEFVRTVRDYIDRAPSTGATVVHCSAGVGRTGTFMVLDRVLQQLDSIGTVDVYGCVFDLRLHRSHMVQTEYQYSFLHQCVRDVLRARKLRSEQENPLYPIYENFNPDYYRDFVYTGR</sequence>
<evidence type="ECO:0000259" key="15">
    <source>
        <dbReference type="PROSITE" id="PS50055"/>
    </source>
</evidence>
<evidence type="ECO:0000313" key="19">
    <source>
        <dbReference type="RefSeq" id="XP_038842168.1"/>
    </source>
</evidence>
<dbReference type="SMART" id="SM00404">
    <property type="entry name" value="PTPc_motif"/>
    <property type="match status" value="1"/>
</dbReference>
<feature type="domain" description="Fibronectin type-III" evidence="17">
    <location>
        <begin position="907"/>
        <end position="1000"/>
    </location>
</feature>
<protein>
    <recommendedName>
        <fullName evidence="2">protein-tyrosine-phosphatase</fullName>
        <ecNumber evidence="2">3.1.3.48</ecNumber>
    </recommendedName>
</protein>
<feature type="domain" description="Fibronectin type-III" evidence="17">
    <location>
        <begin position="1088"/>
        <end position="1179"/>
    </location>
</feature>
<dbReference type="PROSITE" id="PS50056">
    <property type="entry name" value="TYR_PHOSPHATASE_2"/>
    <property type="match status" value="1"/>
</dbReference>
<dbReference type="PROSITE" id="PS50853">
    <property type="entry name" value="FN3"/>
    <property type="match status" value="11"/>
</dbReference>
<feature type="signal peptide" evidence="14">
    <location>
        <begin position="1"/>
        <end position="23"/>
    </location>
</feature>
<dbReference type="EC" id="3.1.3.48" evidence="2"/>
<name>A0A8U0QFQ5_SALNM</name>
<feature type="transmembrane region" description="Helical" evidence="13">
    <location>
        <begin position="1372"/>
        <end position="1392"/>
    </location>
</feature>
<dbReference type="RefSeq" id="XP_038842168.1">
    <property type="nucleotide sequence ID" value="XM_038986240.1"/>
</dbReference>
<dbReference type="PANTHER" id="PTHR46957">
    <property type="entry name" value="CYTOKINE RECEPTOR"/>
    <property type="match status" value="1"/>
</dbReference>
<dbReference type="Pfam" id="PF00102">
    <property type="entry name" value="Y_phosphatase"/>
    <property type="match status" value="1"/>
</dbReference>
<dbReference type="InterPro" id="IPR016130">
    <property type="entry name" value="Tyr_Pase_AS"/>
</dbReference>
<keyword evidence="18" id="KW-1185">Reference proteome</keyword>
<dbReference type="GO" id="GO:0001525">
    <property type="term" value="P:angiogenesis"/>
    <property type="evidence" value="ECO:0007669"/>
    <property type="project" value="TreeGrafter"/>
</dbReference>
<comment type="similarity">
    <text evidence="11">Belongs to the protein-tyrosine phosphatase family. Receptor class 3 subfamily.</text>
</comment>
<feature type="domain" description="Fibronectin type-III" evidence="17">
    <location>
        <begin position="1180"/>
        <end position="1270"/>
    </location>
</feature>
<feature type="domain" description="Fibronectin type-III" evidence="17">
    <location>
        <begin position="819"/>
        <end position="906"/>
    </location>
</feature>
<evidence type="ECO:0000256" key="13">
    <source>
        <dbReference type="SAM" id="Phobius"/>
    </source>
</evidence>
<dbReference type="GO" id="GO:0045296">
    <property type="term" value="F:cadherin binding"/>
    <property type="evidence" value="ECO:0007669"/>
    <property type="project" value="TreeGrafter"/>
</dbReference>
<dbReference type="Proteomes" id="UP000808372">
    <property type="component" value="Unplaced"/>
</dbReference>
<feature type="domain" description="Fibronectin type-III" evidence="17">
    <location>
        <begin position="466"/>
        <end position="557"/>
    </location>
</feature>
<feature type="chain" id="PRO_5035830227" description="protein-tyrosine-phosphatase" evidence="14">
    <location>
        <begin position="24"/>
        <end position="1742"/>
    </location>
</feature>
<dbReference type="PANTHER" id="PTHR46957:SF2">
    <property type="entry name" value="RECEPTOR-TYPE TYROSINE-PROTEIN PHOSPHATASE BETA"/>
    <property type="match status" value="1"/>
</dbReference>
<comment type="subcellular location">
    <subcellularLocation>
        <location evidence="1">Membrane</location>
        <topology evidence="1">Single-pass type I membrane protein</topology>
    </subcellularLocation>
</comment>
<dbReference type="Gene3D" id="3.90.190.10">
    <property type="entry name" value="Protein tyrosine phosphatase superfamily"/>
    <property type="match status" value="1"/>
</dbReference>
<dbReference type="InterPro" id="IPR000387">
    <property type="entry name" value="Tyr_Pase_dom"/>
</dbReference>
<comment type="catalytic activity">
    <reaction evidence="12">
        <text>O-phospho-L-tyrosyl-[protein] + H2O = L-tyrosyl-[protein] + phosphate</text>
        <dbReference type="Rhea" id="RHEA:10684"/>
        <dbReference type="Rhea" id="RHEA-COMP:10136"/>
        <dbReference type="Rhea" id="RHEA-COMP:20101"/>
        <dbReference type="ChEBI" id="CHEBI:15377"/>
        <dbReference type="ChEBI" id="CHEBI:43474"/>
        <dbReference type="ChEBI" id="CHEBI:46858"/>
        <dbReference type="ChEBI" id="CHEBI:61978"/>
        <dbReference type="EC" id="3.1.3.48"/>
    </reaction>
</comment>
<evidence type="ECO:0000259" key="17">
    <source>
        <dbReference type="PROSITE" id="PS50853"/>
    </source>
</evidence>
<accession>A0A8U0QFQ5</accession>
<dbReference type="PROSITE" id="PS00383">
    <property type="entry name" value="TYR_PHOSPHATASE_1"/>
    <property type="match status" value="1"/>
</dbReference>
<dbReference type="KEGG" id="snh:120041301"/>
<dbReference type="PROSITE" id="PS50055">
    <property type="entry name" value="TYR_PHOSPHATASE_PTP"/>
    <property type="match status" value="1"/>
</dbReference>
<feature type="domain" description="Fibronectin type-III" evidence="17">
    <location>
        <begin position="558"/>
        <end position="645"/>
    </location>
</feature>
<feature type="domain" description="Fibronectin type-III" evidence="17">
    <location>
        <begin position="113"/>
        <end position="201"/>
    </location>
</feature>
<dbReference type="FunFam" id="3.90.190.10:FF:000009">
    <property type="entry name" value="Receptor-type tyrosine-protein phosphatase beta"/>
    <property type="match status" value="1"/>
</dbReference>
<organism evidence="18 19">
    <name type="scientific">Salvelinus namaycush</name>
    <name type="common">Lake trout</name>
    <name type="synonym">Salmo namaycush</name>
    <dbReference type="NCBI Taxonomy" id="8040"/>
    <lineage>
        <taxon>Eukaryota</taxon>
        <taxon>Metazoa</taxon>
        <taxon>Chordata</taxon>
        <taxon>Craniata</taxon>
        <taxon>Vertebrata</taxon>
        <taxon>Euteleostomi</taxon>
        <taxon>Actinopterygii</taxon>
        <taxon>Neopterygii</taxon>
        <taxon>Teleostei</taxon>
        <taxon>Protacanthopterygii</taxon>
        <taxon>Salmoniformes</taxon>
        <taxon>Salmonidae</taxon>
        <taxon>Salmoninae</taxon>
        <taxon>Salvelinus</taxon>
    </lineage>
</organism>
<feature type="domain" description="Fibronectin type-III" evidence="17">
    <location>
        <begin position="202"/>
        <end position="294"/>
    </location>
</feature>
<dbReference type="PRINTS" id="PR00700">
    <property type="entry name" value="PRTYPHPHTASE"/>
</dbReference>
<keyword evidence="10" id="KW-0325">Glycoprotein</keyword>
<evidence type="ECO:0000256" key="8">
    <source>
        <dbReference type="ARBA" id="ARBA00022989"/>
    </source>
</evidence>
<evidence type="ECO:0000256" key="1">
    <source>
        <dbReference type="ARBA" id="ARBA00004479"/>
    </source>
</evidence>
<dbReference type="GeneID" id="120041301"/>
<feature type="domain" description="Tyrosine-protein phosphatase" evidence="15">
    <location>
        <begin position="1448"/>
        <end position="1708"/>
    </location>
</feature>
<dbReference type="Gene3D" id="2.60.40.10">
    <property type="entry name" value="Immunoglobulins"/>
    <property type="match status" value="14"/>
</dbReference>
<evidence type="ECO:0000256" key="12">
    <source>
        <dbReference type="ARBA" id="ARBA00051722"/>
    </source>
</evidence>
<feature type="domain" description="Fibronectin type-III" evidence="17">
    <location>
        <begin position="1271"/>
        <end position="1365"/>
    </location>
</feature>
<evidence type="ECO:0000256" key="7">
    <source>
        <dbReference type="ARBA" id="ARBA00022912"/>
    </source>
</evidence>
<evidence type="ECO:0000256" key="10">
    <source>
        <dbReference type="ARBA" id="ARBA00023180"/>
    </source>
</evidence>
<dbReference type="InterPro" id="IPR000242">
    <property type="entry name" value="PTP_cat"/>
</dbReference>
<evidence type="ECO:0000256" key="11">
    <source>
        <dbReference type="ARBA" id="ARBA00025789"/>
    </source>
</evidence>
<evidence type="ECO:0000256" key="4">
    <source>
        <dbReference type="ARBA" id="ARBA00022729"/>
    </source>
</evidence>
<evidence type="ECO:0000313" key="18">
    <source>
        <dbReference type="Proteomes" id="UP000808372"/>
    </source>
</evidence>
<dbReference type="InterPro" id="IPR003961">
    <property type="entry name" value="FN3_dom"/>
</dbReference>
<dbReference type="GO" id="GO:0004725">
    <property type="term" value="F:protein tyrosine phosphatase activity"/>
    <property type="evidence" value="ECO:0007669"/>
    <property type="project" value="UniProtKB-EC"/>
</dbReference>
<keyword evidence="9 13" id="KW-0472">Membrane</keyword>
<dbReference type="GO" id="GO:0016020">
    <property type="term" value="C:membrane"/>
    <property type="evidence" value="ECO:0007669"/>
    <property type="project" value="UniProtKB-SubCell"/>
</dbReference>
<reference evidence="19" key="1">
    <citation type="submission" date="2025-08" db="UniProtKB">
        <authorList>
            <consortium name="RefSeq"/>
        </authorList>
    </citation>
    <scope>IDENTIFICATION</scope>
    <source>
        <tissue evidence="19">White muscle</tissue>
    </source>
</reference>
<dbReference type="InterPro" id="IPR036116">
    <property type="entry name" value="FN3_sf"/>
</dbReference>
<dbReference type="SUPFAM" id="SSF52799">
    <property type="entry name" value="(Phosphotyrosine protein) phosphatases II"/>
    <property type="match status" value="1"/>
</dbReference>
<gene>
    <name evidence="19" type="primary">LOC120041301</name>
</gene>
<dbReference type="FunFam" id="2.60.40.10:FF:000369">
    <property type="entry name" value="Protein tyrosine phosphatase, receptor type B"/>
    <property type="match status" value="10"/>
</dbReference>
<dbReference type="Pfam" id="PF00041">
    <property type="entry name" value="fn3"/>
    <property type="match status" value="14"/>
</dbReference>
<dbReference type="InterPro" id="IPR013783">
    <property type="entry name" value="Ig-like_fold"/>
</dbReference>
<evidence type="ECO:0000256" key="5">
    <source>
        <dbReference type="ARBA" id="ARBA00022737"/>
    </source>
</evidence>
<keyword evidence="3 13" id="KW-0812">Transmembrane</keyword>
<evidence type="ECO:0000256" key="9">
    <source>
        <dbReference type="ARBA" id="ARBA00023136"/>
    </source>
</evidence>
<keyword evidence="6" id="KW-0378">Hydrolase</keyword>
<keyword evidence="4 14" id="KW-0732">Signal</keyword>
<evidence type="ECO:0000259" key="16">
    <source>
        <dbReference type="PROSITE" id="PS50056"/>
    </source>
</evidence>
<evidence type="ECO:0000256" key="14">
    <source>
        <dbReference type="SAM" id="SignalP"/>
    </source>
</evidence>
<dbReference type="InterPro" id="IPR029021">
    <property type="entry name" value="Prot-tyrosine_phosphatase-like"/>
</dbReference>
<proteinExistence type="inferred from homology"/>
<keyword evidence="7" id="KW-0904">Protein phosphatase</keyword>
<dbReference type="SUPFAM" id="SSF49265">
    <property type="entry name" value="Fibronectin type III"/>
    <property type="match status" value="12"/>
</dbReference>
<dbReference type="SMART" id="SM00060">
    <property type="entry name" value="FN3"/>
    <property type="match status" value="15"/>
</dbReference>
<dbReference type="InterPro" id="IPR050713">
    <property type="entry name" value="RTP_Phos/Ushers"/>
</dbReference>
<dbReference type="CDD" id="cd00063">
    <property type="entry name" value="FN3"/>
    <property type="match status" value="8"/>
</dbReference>